<dbReference type="EMBL" id="MU006234">
    <property type="protein sequence ID" value="KAF2822326.1"/>
    <property type="molecule type" value="Genomic_DNA"/>
</dbReference>
<sequence length="82" mass="8990">MLMFAGAFWCLRGGPKVSRKASGAHTTRPRSHEHRLFIRSSITADRACIRLFLGAHVGTVGAGNGEFIVCLPQRKVPSWPSK</sequence>
<protein>
    <submittedName>
        <fullName evidence="1">Uncharacterized protein</fullName>
    </submittedName>
</protein>
<name>A0A6A6ZN67_9PLEO</name>
<proteinExistence type="predicted"/>
<dbReference type="Proteomes" id="UP000799424">
    <property type="component" value="Unassembled WGS sequence"/>
</dbReference>
<reference evidence="1" key="1">
    <citation type="journal article" date="2020" name="Stud. Mycol.">
        <title>101 Dothideomycetes genomes: a test case for predicting lifestyles and emergence of pathogens.</title>
        <authorList>
            <person name="Haridas S."/>
            <person name="Albert R."/>
            <person name="Binder M."/>
            <person name="Bloem J."/>
            <person name="Labutti K."/>
            <person name="Salamov A."/>
            <person name="Andreopoulos B."/>
            <person name="Baker S."/>
            <person name="Barry K."/>
            <person name="Bills G."/>
            <person name="Bluhm B."/>
            <person name="Cannon C."/>
            <person name="Castanera R."/>
            <person name="Culley D."/>
            <person name="Daum C."/>
            <person name="Ezra D."/>
            <person name="Gonzalez J."/>
            <person name="Henrissat B."/>
            <person name="Kuo A."/>
            <person name="Liang C."/>
            <person name="Lipzen A."/>
            <person name="Lutzoni F."/>
            <person name="Magnuson J."/>
            <person name="Mondo S."/>
            <person name="Nolan M."/>
            <person name="Ohm R."/>
            <person name="Pangilinan J."/>
            <person name="Park H.-J."/>
            <person name="Ramirez L."/>
            <person name="Alfaro M."/>
            <person name="Sun H."/>
            <person name="Tritt A."/>
            <person name="Yoshinaga Y."/>
            <person name="Zwiers L.-H."/>
            <person name="Turgeon B."/>
            <person name="Goodwin S."/>
            <person name="Spatafora J."/>
            <person name="Crous P."/>
            <person name="Grigoriev I."/>
        </authorList>
    </citation>
    <scope>NUCLEOTIDE SEQUENCE</scope>
    <source>
        <strain evidence="1">CBS 113818</strain>
    </source>
</reference>
<gene>
    <name evidence="1" type="ORF">CC86DRAFT_77491</name>
</gene>
<organism evidence="1 2">
    <name type="scientific">Ophiobolus disseminans</name>
    <dbReference type="NCBI Taxonomy" id="1469910"/>
    <lineage>
        <taxon>Eukaryota</taxon>
        <taxon>Fungi</taxon>
        <taxon>Dikarya</taxon>
        <taxon>Ascomycota</taxon>
        <taxon>Pezizomycotina</taxon>
        <taxon>Dothideomycetes</taxon>
        <taxon>Pleosporomycetidae</taxon>
        <taxon>Pleosporales</taxon>
        <taxon>Pleosporineae</taxon>
        <taxon>Phaeosphaeriaceae</taxon>
        <taxon>Ophiobolus</taxon>
    </lineage>
</organism>
<keyword evidence="2" id="KW-1185">Reference proteome</keyword>
<dbReference type="AlphaFoldDB" id="A0A6A6ZN67"/>
<accession>A0A6A6ZN67</accession>
<evidence type="ECO:0000313" key="2">
    <source>
        <dbReference type="Proteomes" id="UP000799424"/>
    </source>
</evidence>
<evidence type="ECO:0000313" key="1">
    <source>
        <dbReference type="EMBL" id="KAF2822326.1"/>
    </source>
</evidence>